<dbReference type="EMBL" id="JARAWN010000007">
    <property type="protein sequence ID" value="MDX3128658.1"/>
    <property type="molecule type" value="Genomic_DNA"/>
</dbReference>
<reference evidence="2" key="1">
    <citation type="journal article" date="2023" name="Microb. Genom.">
        <title>Mesoterricola silvestris gen. nov., sp. nov., Mesoterricola sediminis sp. nov., Geothrix oryzae sp. nov., Geothrix edaphica sp. nov., Geothrix rubra sp. nov., and Geothrix limicola sp. nov., six novel members of Acidobacteriota isolated from soils.</title>
        <authorList>
            <person name="Weisberg A.J."/>
            <person name="Pearce E."/>
            <person name="Kramer C.G."/>
            <person name="Chang J.H."/>
            <person name="Clarke C.R."/>
        </authorList>
    </citation>
    <scope>NUCLEOTIDE SEQUENCE</scope>
    <source>
        <strain evidence="2">ND06-05F</strain>
    </source>
</reference>
<evidence type="ECO:0000313" key="3">
    <source>
        <dbReference type="Proteomes" id="UP001273589"/>
    </source>
</evidence>
<dbReference type="Proteomes" id="UP001273589">
    <property type="component" value="Unassembled WGS sequence"/>
</dbReference>
<comment type="caution">
    <text evidence="2">The sequence shown here is derived from an EMBL/GenBank/DDBJ whole genome shotgun (WGS) entry which is preliminary data.</text>
</comment>
<gene>
    <name evidence="2" type="ORF">PV367_02320</name>
</gene>
<feature type="compositionally biased region" description="Basic and acidic residues" evidence="1">
    <location>
        <begin position="26"/>
        <end position="38"/>
    </location>
</feature>
<protein>
    <submittedName>
        <fullName evidence="2">Uncharacterized protein</fullName>
    </submittedName>
</protein>
<evidence type="ECO:0000313" key="2">
    <source>
        <dbReference type="EMBL" id="MDX3128658.1"/>
    </source>
</evidence>
<evidence type="ECO:0000256" key="1">
    <source>
        <dbReference type="SAM" id="MobiDB-lite"/>
    </source>
</evidence>
<organism evidence="2 3">
    <name type="scientific">Streptomyces europaeiscabiei</name>
    <dbReference type="NCBI Taxonomy" id="146819"/>
    <lineage>
        <taxon>Bacteria</taxon>
        <taxon>Bacillati</taxon>
        <taxon>Actinomycetota</taxon>
        <taxon>Actinomycetes</taxon>
        <taxon>Kitasatosporales</taxon>
        <taxon>Streptomycetaceae</taxon>
        <taxon>Streptomyces</taxon>
    </lineage>
</organism>
<sequence>MAAQGPWHHPTRPDREGPGSPGRYTATHDRRTQENKESYLRNGQTLEQDWPLASGVVEDACLHLIAG</sequence>
<dbReference type="AlphaFoldDB" id="A0AAJ2PJF7"/>
<accession>A0AAJ2PJF7</accession>
<name>A0AAJ2PJF7_9ACTN</name>
<proteinExistence type="predicted"/>
<feature type="region of interest" description="Disordered" evidence="1">
    <location>
        <begin position="1"/>
        <end position="38"/>
    </location>
</feature>
<dbReference type="RefSeq" id="WP_319688899.1">
    <property type="nucleotide sequence ID" value="NZ_JARAWN010000007.1"/>
</dbReference>